<comment type="subcellular location">
    <subcellularLocation>
        <location evidence="1">Membrane</location>
        <topology evidence="1">Multi-pass membrane protein</topology>
    </subcellularLocation>
</comment>
<accession>A0A5J6VIB9</accession>
<protein>
    <recommendedName>
        <fullName evidence="6">PQ loop repeat protein</fullName>
    </recommendedName>
</protein>
<dbReference type="EMBL" id="MN448274">
    <property type="protein sequence ID" value="QFG73936.1"/>
    <property type="molecule type" value="Genomic_DNA"/>
</dbReference>
<keyword evidence="2" id="KW-0812">Transmembrane</keyword>
<evidence type="ECO:0000313" key="5">
    <source>
        <dbReference type="EMBL" id="QFG73936.1"/>
    </source>
</evidence>
<sequence length="91" mass="9639">MAQLFGLMGAITSCIASLPQVITSSKVGATDNLDIRSILVRLVSGICWGINGIQSDNTILAIGSFSVASMEVILLGFKIRDSKCIKNQNPL</sequence>
<dbReference type="Gene3D" id="1.20.1280.290">
    <property type="match status" value="1"/>
</dbReference>
<dbReference type="InterPro" id="IPR006603">
    <property type="entry name" value="PQ-loop_rpt"/>
</dbReference>
<evidence type="ECO:0008006" key="6">
    <source>
        <dbReference type="Google" id="ProtNLM"/>
    </source>
</evidence>
<evidence type="ECO:0000256" key="2">
    <source>
        <dbReference type="ARBA" id="ARBA00022692"/>
    </source>
</evidence>
<proteinExistence type="predicted"/>
<dbReference type="Pfam" id="PF04193">
    <property type="entry name" value="PQ-loop"/>
    <property type="match status" value="1"/>
</dbReference>
<evidence type="ECO:0000256" key="1">
    <source>
        <dbReference type="ARBA" id="ARBA00004141"/>
    </source>
</evidence>
<evidence type="ECO:0000256" key="3">
    <source>
        <dbReference type="ARBA" id="ARBA00022989"/>
    </source>
</evidence>
<keyword evidence="3" id="KW-1133">Transmembrane helix</keyword>
<evidence type="ECO:0000256" key="4">
    <source>
        <dbReference type="ARBA" id="ARBA00023136"/>
    </source>
</evidence>
<organism evidence="5">
    <name type="scientific">Megaviridae environmental sample</name>
    <dbReference type="NCBI Taxonomy" id="1737588"/>
    <lineage>
        <taxon>Viruses</taxon>
        <taxon>Varidnaviria</taxon>
        <taxon>Bamfordvirae</taxon>
        <taxon>Nucleocytoviricota</taxon>
        <taxon>Megaviricetes</taxon>
        <taxon>Imitervirales</taxon>
        <taxon>Mimiviridae</taxon>
        <taxon>environmental samples</taxon>
    </lineage>
</organism>
<reference evidence="5" key="1">
    <citation type="journal article" date="2019" name="Philos. Trans. R. Soc. Lond., B, Biol. Sci.">
        <title>Targeted metagenomic recovery of four divergent viruses reveals shared and distinctive characteristics of giant viruses of marine eukaryotes.</title>
        <authorList>
            <person name="Needham D.M."/>
            <person name="Poirier C."/>
            <person name="Hehenberger E."/>
            <person name="Jimenez V."/>
            <person name="Swalwell J.E."/>
            <person name="Santoro A.E."/>
            <person name="Worden A.Z."/>
        </authorList>
    </citation>
    <scope>NUCLEOTIDE SEQUENCE</scope>
    <source>
        <strain evidence="5">OPacV-662</strain>
    </source>
</reference>
<name>A0A5J6VIB9_9VIRU</name>
<keyword evidence="4" id="KW-0472">Membrane</keyword>
<dbReference type="GO" id="GO:0016020">
    <property type="term" value="C:membrane"/>
    <property type="evidence" value="ECO:0007669"/>
    <property type="project" value="UniProtKB-SubCell"/>
</dbReference>